<dbReference type="InterPro" id="IPR002885">
    <property type="entry name" value="PPR_rpt"/>
</dbReference>
<dbReference type="EMBL" id="OOIL02000002">
    <property type="protein sequence ID" value="VFQ58923.1"/>
    <property type="molecule type" value="Genomic_DNA"/>
</dbReference>
<feature type="repeat" description="PPR" evidence="3">
    <location>
        <begin position="170"/>
        <end position="204"/>
    </location>
</feature>
<dbReference type="Proteomes" id="UP000595140">
    <property type="component" value="Unassembled WGS sequence"/>
</dbReference>
<evidence type="ECO:0000256" key="2">
    <source>
        <dbReference type="ARBA" id="ARBA00022737"/>
    </source>
</evidence>
<dbReference type="PANTHER" id="PTHR45717">
    <property type="entry name" value="OS12G0527900 PROTEIN"/>
    <property type="match status" value="1"/>
</dbReference>
<gene>
    <name evidence="4" type="ORF">CCAM_LOCUS699</name>
</gene>
<feature type="repeat" description="PPR" evidence="3">
    <location>
        <begin position="135"/>
        <end position="169"/>
    </location>
</feature>
<dbReference type="PROSITE" id="PS51375">
    <property type="entry name" value="PPR"/>
    <property type="match status" value="2"/>
</dbReference>
<keyword evidence="5" id="KW-1185">Reference proteome</keyword>
<dbReference type="GO" id="GO:0005739">
    <property type="term" value="C:mitochondrion"/>
    <property type="evidence" value="ECO:0007669"/>
    <property type="project" value="TreeGrafter"/>
</dbReference>
<dbReference type="PANTHER" id="PTHR45717:SF20">
    <property type="entry name" value="OS07G0598500 PROTEIN"/>
    <property type="match status" value="1"/>
</dbReference>
<dbReference type="Gene3D" id="1.25.40.10">
    <property type="entry name" value="Tetratricopeptide repeat domain"/>
    <property type="match status" value="2"/>
</dbReference>
<dbReference type="SUPFAM" id="SSF48452">
    <property type="entry name" value="TPR-like"/>
    <property type="match status" value="1"/>
</dbReference>
<evidence type="ECO:0000313" key="5">
    <source>
        <dbReference type="Proteomes" id="UP000595140"/>
    </source>
</evidence>
<protein>
    <recommendedName>
        <fullName evidence="6">Pentacotripeptide-repeat region of PRORP domain-containing protein</fullName>
    </recommendedName>
</protein>
<keyword evidence="2" id="KW-0677">Repeat</keyword>
<accession>A0A484K012</accession>
<dbReference type="OrthoDB" id="429961at2759"/>
<evidence type="ECO:0008006" key="6">
    <source>
        <dbReference type="Google" id="ProtNLM"/>
    </source>
</evidence>
<sequence length="501" mass="57560">MLSWRQLLVQTLVRVNTTPLTTRTRSYCAKRGKKVTLYSRISPLGSPAASIVPELDEWVRQGNKVRFAELQRIAIDLRKRRRFSQALEVFDWMKKNEAVRFSATEHAMRLDLIGKVHGIVSAEDYFNSLSEEDKNEKTYGALLHCYSRQLQVDKALLHLQEMKDKGLTLSPVAFNDIMSLYTRSGQHEKVPEVLDRMKKHGVNPDNLSYRTCINSYGERADIDGMEKVLNEMENQTYLNMDWNTYAAVANIYMKSGLPLKANIMLAKAEEMMDIKNEDIYSFLISLHTKLGNKAHVFRLWETGKSNCKKIINQHYITMLKSLVKLDELEEAHKLLKEWEKSGNCNDLRVPCTVIIGYIDKGLYSNAERMLKDLKDRGKIASPRIWGRVVEGYLDKGELERAIACMSVAFPLRNSKGWKPTTKVIMGILSSLGERYSSKEAETFLTSLKKYVPLNRPMYHMLLKSYVDSGKDVEELLNSMKDDNIDEDDETKMILNMNQAGN</sequence>
<proteinExistence type="inferred from homology"/>
<evidence type="ECO:0000256" key="3">
    <source>
        <dbReference type="PROSITE-ProRule" id="PRU00708"/>
    </source>
</evidence>
<dbReference type="GO" id="GO:0003729">
    <property type="term" value="F:mRNA binding"/>
    <property type="evidence" value="ECO:0007669"/>
    <property type="project" value="UniProtKB-ARBA"/>
</dbReference>
<reference evidence="4 5" key="1">
    <citation type="submission" date="2018-04" db="EMBL/GenBank/DDBJ databases">
        <authorList>
            <person name="Vogel A."/>
        </authorList>
    </citation>
    <scope>NUCLEOTIDE SEQUENCE [LARGE SCALE GENOMIC DNA]</scope>
</reference>
<comment type="similarity">
    <text evidence="1">Belongs to the PPR family. P subfamily.</text>
</comment>
<evidence type="ECO:0000256" key="1">
    <source>
        <dbReference type="ARBA" id="ARBA00007626"/>
    </source>
</evidence>
<dbReference type="Pfam" id="PF13812">
    <property type="entry name" value="PPR_3"/>
    <property type="match status" value="1"/>
</dbReference>
<dbReference type="InterPro" id="IPR011990">
    <property type="entry name" value="TPR-like_helical_dom_sf"/>
</dbReference>
<organism evidence="4 5">
    <name type="scientific">Cuscuta campestris</name>
    <dbReference type="NCBI Taxonomy" id="132261"/>
    <lineage>
        <taxon>Eukaryota</taxon>
        <taxon>Viridiplantae</taxon>
        <taxon>Streptophyta</taxon>
        <taxon>Embryophyta</taxon>
        <taxon>Tracheophyta</taxon>
        <taxon>Spermatophyta</taxon>
        <taxon>Magnoliopsida</taxon>
        <taxon>eudicotyledons</taxon>
        <taxon>Gunneridae</taxon>
        <taxon>Pentapetalae</taxon>
        <taxon>asterids</taxon>
        <taxon>lamiids</taxon>
        <taxon>Solanales</taxon>
        <taxon>Convolvulaceae</taxon>
        <taxon>Cuscuteae</taxon>
        <taxon>Cuscuta</taxon>
        <taxon>Cuscuta subgen. Grammica</taxon>
        <taxon>Cuscuta sect. Cleistogrammica</taxon>
    </lineage>
</organism>
<dbReference type="AlphaFoldDB" id="A0A484K012"/>
<dbReference type="Pfam" id="PF01535">
    <property type="entry name" value="PPR"/>
    <property type="match status" value="2"/>
</dbReference>
<name>A0A484K012_9ASTE</name>
<dbReference type="NCBIfam" id="TIGR00756">
    <property type="entry name" value="PPR"/>
    <property type="match status" value="2"/>
</dbReference>
<evidence type="ECO:0000313" key="4">
    <source>
        <dbReference type="EMBL" id="VFQ58923.1"/>
    </source>
</evidence>